<accession>A0A502J4N7</accession>
<dbReference type="PROSITE" id="PS50850">
    <property type="entry name" value="MFS"/>
    <property type="match status" value="1"/>
</dbReference>
<proteinExistence type="predicted"/>
<evidence type="ECO:0000256" key="1">
    <source>
        <dbReference type="ARBA" id="ARBA00004651"/>
    </source>
</evidence>
<dbReference type="InterPro" id="IPR011701">
    <property type="entry name" value="MFS"/>
</dbReference>
<dbReference type="Pfam" id="PF07690">
    <property type="entry name" value="MFS_1"/>
    <property type="match status" value="1"/>
</dbReference>
<keyword evidence="5" id="KW-0472">Membrane</keyword>
<evidence type="ECO:0000256" key="2">
    <source>
        <dbReference type="ARBA" id="ARBA00022448"/>
    </source>
</evidence>
<reference evidence="6 7" key="1">
    <citation type="submission" date="2018-11" db="EMBL/GenBank/DDBJ databases">
        <title>Phylogenetic determinants of toxin gene distribution in genomes of Brevibacillus laterosporus.</title>
        <authorList>
            <person name="Glare T.R."/>
            <person name="Durrant A."/>
            <person name="Berry C."/>
            <person name="Palma L."/>
            <person name="Ormskirk M."/>
            <person name="Cox M.O."/>
        </authorList>
    </citation>
    <scope>NUCLEOTIDE SEQUENCE [LARGE SCALE GENOMIC DNA]</scope>
    <source>
        <strain evidence="6 7">1821L</strain>
    </source>
</reference>
<dbReference type="AlphaFoldDB" id="A0A502J4N7"/>
<keyword evidence="2" id="KW-0813">Transport</keyword>
<evidence type="ECO:0000256" key="3">
    <source>
        <dbReference type="ARBA" id="ARBA00022692"/>
    </source>
</evidence>
<dbReference type="GO" id="GO:0005886">
    <property type="term" value="C:plasma membrane"/>
    <property type="evidence" value="ECO:0007669"/>
    <property type="project" value="UniProtKB-SubCell"/>
</dbReference>
<protein>
    <submittedName>
        <fullName evidence="6">MFS transporter</fullName>
    </submittedName>
</protein>
<organism evidence="6 7">
    <name type="scientific">Brevibacillus laterosporus</name>
    <name type="common">Bacillus laterosporus</name>
    <dbReference type="NCBI Taxonomy" id="1465"/>
    <lineage>
        <taxon>Bacteria</taxon>
        <taxon>Bacillati</taxon>
        <taxon>Bacillota</taxon>
        <taxon>Bacilli</taxon>
        <taxon>Bacillales</taxon>
        <taxon>Paenibacillaceae</taxon>
        <taxon>Brevibacillus</taxon>
    </lineage>
</organism>
<evidence type="ECO:0000256" key="4">
    <source>
        <dbReference type="ARBA" id="ARBA00022989"/>
    </source>
</evidence>
<name>A0A502J4N7_BRELA</name>
<dbReference type="GO" id="GO:0022857">
    <property type="term" value="F:transmembrane transporter activity"/>
    <property type="evidence" value="ECO:0007669"/>
    <property type="project" value="InterPro"/>
</dbReference>
<dbReference type="CDD" id="cd17478">
    <property type="entry name" value="MFS_FsR"/>
    <property type="match status" value="1"/>
</dbReference>
<comment type="subcellular location">
    <subcellularLocation>
        <location evidence="1">Cell membrane</location>
        <topology evidence="1">Multi-pass membrane protein</topology>
    </subcellularLocation>
</comment>
<dbReference type="PANTHER" id="PTHR43129">
    <property type="entry name" value="FOSMIDOMYCIN RESISTANCE PROTEIN"/>
    <property type="match status" value="1"/>
</dbReference>
<evidence type="ECO:0000313" key="7">
    <source>
        <dbReference type="Proteomes" id="UP000319432"/>
    </source>
</evidence>
<keyword evidence="7" id="KW-1185">Reference proteome</keyword>
<sequence length="387" mass="42141">MYAQMKVRLGLLSVSHFANDFFNGVLVAILPLLHLYYGLTYTQMSLLVLVNNLFGGFFQPFLALFSDRREKPWFMPLGFLMLGTGIYAISWNGNFFWLLFAVMVASLGSAAYHPDANKCVHQLPGLQRGTIQSVFQIGGNAGMALAPLSLWFLSLTGLGGTVWLYSIAMVFACVFFLFAKKSGTLQKKNKQPEATEKPPIKPGLIALITVIACRTLSNAGIVMFFPLFLIATYGIKEADVWVYSFLFLLGGAIGTLAGGPLGDRFGMRRVIQLSLILSAPLALLLPWLNGFTAMLLLFMLGLVLMSTFSVAVVFAQDLMPKRAGMASSLVIGFTGGLSGICLLLLGILADRVGLFPILCVVVVMPAIGALLCFLLPHDRKREQITSM</sequence>
<gene>
    <name evidence="6" type="ORF">EEL30_20715</name>
</gene>
<keyword evidence="3" id="KW-0812">Transmembrane</keyword>
<dbReference type="OrthoDB" id="9770492at2"/>
<dbReference type="Proteomes" id="UP000319432">
    <property type="component" value="Chromosome"/>
</dbReference>
<dbReference type="InterPro" id="IPR036259">
    <property type="entry name" value="MFS_trans_sf"/>
</dbReference>
<dbReference type="Gene3D" id="1.20.1250.20">
    <property type="entry name" value="MFS general substrate transporter like domains"/>
    <property type="match status" value="2"/>
</dbReference>
<evidence type="ECO:0000256" key="5">
    <source>
        <dbReference type="ARBA" id="ARBA00023136"/>
    </source>
</evidence>
<dbReference type="PANTHER" id="PTHR43129:SF1">
    <property type="entry name" value="FOSMIDOMYCIN RESISTANCE PROTEIN"/>
    <property type="match status" value="1"/>
</dbReference>
<dbReference type="SUPFAM" id="SSF103473">
    <property type="entry name" value="MFS general substrate transporter"/>
    <property type="match status" value="1"/>
</dbReference>
<dbReference type="EMBL" id="CP033464">
    <property type="protein sequence ID" value="QDX94493.1"/>
    <property type="molecule type" value="Genomic_DNA"/>
</dbReference>
<evidence type="ECO:0000313" key="6">
    <source>
        <dbReference type="EMBL" id="QDX94493.1"/>
    </source>
</evidence>
<dbReference type="InterPro" id="IPR020846">
    <property type="entry name" value="MFS_dom"/>
</dbReference>
<keyword evidence="4" id="KW-1133">Transmembrane helix</keyword>